<evidence type="ECO:0000256" key="1">
    <source>
        <dbReference type="SAM" id="Phobius"/>
    </source>
</evidence>
<name>A0ABP9JVH5_9ACTN</name>
<keyword evidence="3" id="KW-1185">Reference proteome</keyword>
<proteinExistence type="predicted"/>
<reference evidence="3" key="1">
    <citation type="journal article" date="2019" name="Int. J. Syst. Evol. Microbiol.">
        <title>The Global Catalogue of Microorganisms (GCM) 10K type strain sequencing project: providing services to taxonomists for standard genome sequencing and annotation.</title>
        <authorList>
            <consortium name="The Broad Institute Genomics Platform"/>
            <consortium name="The Broad Institute Genome Sequencing Center for Infectious Disease"/>
            <person name="Wu L."/>
            <person name="Ma J."/>
        </authorList>
    </citation>
    <scope>NUCLEOTIDE SEQUENCE [LARGE SCALE GENOMIC DNA]</scope>
    <source>
        <strain evidence="3">JCM 18410</strain>
    </source>
</reference>
<keyword evidence="1" id="KW-0812">Transmembrane</keyword>
<evidence type="ECO:0000313" key="3">
    <source>
        <dbReference type="Proteomes" id="UP001500124"/>
    </source>
</evidence>
<evidence type="ECO:0000313" key="2">
    <source>
        <dbReference type="EMBL" id="GAA5043618.1"/>
    </source>
</evidence>
<sequence>MAVLVAAPDDSTIEAGHRAAGAGDRPAASGLLHQATVAGGHFIENRIGDVPNVSVTQHASLSRLVTTAPTVIPWTQIAGTVALCALVALATASAATWSASRRPAIETVDIRE</sequence>
<keyword evidence="1" id="KW-1133">Transmembrane helix</keyword>
<keyword evidence="1" id="KW-0472">Membrane</keyword>
<accession>A0ABP9JVH5</accession>
<dbReference type="EMBL" id="BAABKC010000007">
    <property type="protein sequence ID" value="GAA5043618.1"/>
    <property type="molecule type" value="Genomic_DNA"/>
</dbReference>
<feature type="transmembrane region" description="Helical" evidence="1">
    <location>
        <begin position="71"/>
        <end position="92"/>
    </location>
</feature>
<comment type="caution">
    <text evidence="2">The sequence shown here is derived from an EMBL/GenBank/DDBJ whole genome shotgun (WGS) entry which is preliminary data.</text>
</comment>
<evidence type="ECO:0008006" key="4">
    <source>
        <dbReference type="Google" id="ProtNLM"/>
    </source>
</evidence>
<dbReference type="Proteomes" id="UP001500124">
    <property type="component" value="Unassembled WGS sequence"/>
</dbReference>
<gene>
    <name evidence="2" type="ORF">GCM10023336_05340</name>
</gene>
<organism evidence="2 3">
    <name type="scientific">Streptomyces similanensis</name>
    <dbReference type="NCBI Taxonomy" id="1274988"/>
    <lineage>
        <taxon>Bacteria</taxon>
        <taxon>Bacillati</taxon>
        <taxon>Actinomycetota</taxon>
        <taxon>Actinomycetes</taxon>
        <taxon>Kitasatosporales</taxon>
        <taxon>Streptomycetaceae</taxon>
        <taxon>Streptomyces</taxon>
    </lineage>
</organism>
<protein>
    <recommendedName>
        <fullName evidence="4">ABC transporter permease</fullName>
    </recommendedName>
</protein>